<dbReference type="GO" id="GO:0005737">
    <property type="term" value="C:cytoplasm"/>
    <property type="evidence" value="ECO:0007669"/>
    <property type="project" value="TreeGrafter"/>
</dbReference>
<feature type="domain" description="NADP-dependent oxidoreductase" evidence="2">
    <location>
        <begin position="16"/>
        <end position="323"/>
    </location>
</feature>
<dbReference type="InterPro" id="IPR023210">
    <property type="entry name" value="NADP_OxRdtase_dom"/>
</dbReference>
<dbReference type="InterPro" id="IPR036812">
    <property type="entry name" value="NAD(P)_OxRdtase_dom_sf"/>
</dbReference>
<evidence type="ECO:0000313" key="4">
    <source>
        <dbReference type="Proteomes" id="UP000009877"/>
    </source>
</evidence>
<name>M2WFW9_9MICC</name>
<dbReference type="GO" id="GO:0016491">
    <property type="term" value="F:oxidoreductase activity"/>
    <property type="evidence" value="ECO:0007669"/>
    <property type="project" value="UniProtKB-KW"/>
</dbReference>
<accession>M2WFW9</accession>
<dbReference type="Gene3D" id="3.20.20.100">
    <property type="entry name" value="NADP-dependent oxidoreductase domain"/>
    <property type="match status" value="1"/>
</dbReference>
<evidence type="ECO:0000256" key="1">
    <source>
        <dbReference type="ARBA" id="ARBA00023002"/>
    </source>
</evidence>
<keyword evidence="1" id="KW-0560">Oxidoreductase</keyword>
<dbReference type="RefSeq" id="WP_006213931.1">
    <property type="nucleotide sequence ID" value="NZ_ANHZ02000004.1"/>
</dbReference>
<evidence type="ECO:0000259" key="2">
    <source>
        <dbReference type="Pfam" id="PF00248"/>
    </source>
</evidence>
<dbReference type="EMBL" id="ANHZ02000004">
    <property type="protein sequence ID" value="EME37412.1"/>
    <property type="molecule type" value="Genomic_DNA"/>
</dbReference>
<dbReference type="PANTHER" id="PTHR43625">
    <property type="entry name" value="AFLATOXIN B1 ALDEHYDE REDUCTASE"/>
    <property type="match status" value="1"/>
</dbReference>
<gene>
    <name evidence="3" type="ORF">C884_01920</name>
</gene>
<dbReference type="AlphaFoldDB" id="M2WFW9"/>
<dbReference type="SUPFAM" id="SSF51430">
    <property type="entry name" value="NAD(P)-linked oxidoreductase"/>
    <property type="match status" value="1"/>
</dbReference>
<organism evidence="3 4">
    <name type="scientific">Kocuria palustris PEL</name>
    <dbReference type="NCBI Taxonomy" id="1236550"/>
    <lineage>
        <taxon>Bacteria</taxon>
        <taxon>Bacillati</taxon>
        <taxon>Actinomycetota</taxon>
        <taxon>Actinomycetes</taxon>
        <taxon>Micrococcales</taxon>
        <taxon>Micrococcaceae</taxon>
        <taxon>Kocuria</taxon>
    </lineage>
</organism>
<protein>
    <submittedName>
        <fullName evidence="3">Aldo/keto reductase</fullName>
    </submittedName>
</protein>
<dbReference type="Proteomes" id="UP000009877">
    <property type="component" value="Unassembled WGS sequence"/>
</dbReference>
<dbReference type="PANTHER" id="PTHR43625:SF40">
    <property type="entry name" value="ALDO-KETO REDUCTASE YAKC [NADP(+)]"/>
    <property type="match status" value="1"/>
</dbReference>
<evidence type="ECO:0000313" key="3">
    <source>
        <dbReference type="EMBL" id="EME37412.1"/>
    </source>
</evidence>
<reference evidence="3 4" key="1">
    <citation type="journal article" date="2014" name="Genome Announc.">
        <title>Draft Genome Sequence of Kocuria palustris PEL.</title>
        <authorList>
            <person name="Sharma G."/>
            <person name="Khatri I."/>
            <person name="Subramanian S."/>
        </authorList>
    </citation>
    <scope>NUCLEOTIDE SEQUENCE [LARGE SCALE GENOMIC DNA]</scope>
    <source>
        <strain evidence="3 4">PEL</strain>
    </source>
</reference>
<keyword evidence="4" id="KW-1185">Reference proteome</keyword>
<dbReference type="STRING" id="71999.KPaMU14_11110"/>
<dbReference type="Pfam" id="PF00248">
    <property type="entry name" value="Aldo_ket_red"/>
    <property type="match status" value="1"/>
</dbReference>
<comment type="caution">
    <text evidence="3">The sequence shown here is derived from an EMBL/GenBank/DDBJ whole genome shotgun (WGS) entry which is preliminary data.</text>
</comment>
<dbReference type="InterPro" id="IPR050791">
    <property type="entry name" value="Aldo-Keto_reductase"/>
</dbReference>
<proteinExistence type="predicted"/>
<sequence>MRQVSFPATGDQVGVVGFGAMGLSWAYDRQELSEAAKRDALRAAVDGGMDFIDTATLYGGGANEEIVGAALHDRRDEIFLCSKAVLLAEQLEPPRTGRCGRPDYLRQAIDDSLRRLRTDVLDLYYVHRLDPEVPLEDTWGAMAEMVQAGKVRSIGMSEVTVEQLERAQPIHPVAAVQSEYSLWTRDPDGSGVVSDGDPAGDVISWCRDHDAAFVPFSPVGRGYFSGALTGRTFSDNDFRARNSRFTPEARAANDQLILPVLEEIARKHGVSKAAVSIAWSLLPERQGGSVITIPGTTNLEHLAENARAAEIEFDDEDVAALNGIPAPAQPRY</sequence>